<protein>
    <submittedName>
        <fullName evidence="3">Metallophosphoesterase</fullName>
    </submittedName>
</protein>
<reference evidence="3 4" key="1">
    <citation type="journal article" date="2010" name="Stand. Genomic Sci.">
        <title>Complete genome sequence of Desulfarculus baarsii type strain (2st14).</title>
        <authorList>
            <person name="Sun H."/>
            <person name="Spring S."/>
            <person name="Lapidus A."/>
            <person name="Davenport K."/>
            <person name="Del Rio T.G."/>
            <person name="Tice H."/>
            <person name="Nolan M."/>
            <person name="Copeland A."/>
            <person name="Cheng J.F."/>
            <person name="Lucas S."/>
            <person name="Tapia R."/>
            <person name="Goodwin L."/>
            <person name="Pitluck S."/>
            <person name="Ivanova N."/>
            <person name="Pagani I."/>
            <person name="Mavromatis K."/>
            <person name="Ovchinnikova G."/>
            <person name="Pati A."/>
            <person name="Chen A."/>
            <person name="Palaniappan K."/>
            <person name="Hauser L."/>
            <person name="Chang Y.J."/>
            <person name="Jeffries C.D."/>
            <person name="Detter J.C."/>
            <person name="Han C."/>
            <person name="Rohde M."/>
            <person name="Brambilla E."/>
            <person name="Goker M."/>
            <person name="Woyke T."/>
            <person name="Bristow J."/>
            <person name="Eisen J.A."/>
            <person name="Markowitz V."/>
            <person name="Hugenholtz P."/>
            <person name="Kyrpides N.C."/>
            <person name="Klenk H.P."/>
            <person name="Land M."/>
        </authorList>
    </citation>
    <scope>NUCLEOTIDE SEQUENCE [LARGE SCALE GENOMIC DNA]</scope>
    <source>
        <strain evidence="4">ATCC 33931 / DSM 2075 / LMG 7858 / VKM B-1802 / 2st14</strain>
    </source>
</reference>
<keyword evidence="1" id="KW-0732">Signal</keyword>
<dbReference type="AlphaFoldDB" id="E1QEI0"/>
<dbReference type="RefSeq" id="WP_013257421.1">
    <property type="nucleotide sequence ID" value="NC_014365.1"/>
</dbReference>
<dbReference type="InterPro" id="IPR029052">
    <property type="entry name" value="Metallo-depent_PP-like"/>
</dbReference>
<evidence type="ECO:0000313" key="3">
    <source>
        <dbReference type="EMBL" id="ADK83966.1"/>
    </source>
</evidence>
<dbReference type="EMBL" id="CP002085">
    <property type="protein sequence ID" value="ADK83966.1"/>
    <property type="molecule type" value="Genomic_DNA"/>
</dbReference>
<dbReference type="Proteomes" id="UP000009047">
    <property type="component" value="Chromosome"/>
</dbReference>
<dbReference type="SUPFAM" id="SSF56300">
    <property type="entry name" value="Metallo-dependent phosphatases"/>
    <property type="match status" value="1"/>
</dbReference>
<keyword evidence="4" id="KW-1185">Reference proteome</keyword>
<dbReference type="InterPro" id="IPR051918">
    <property type="entry name" value="STPP_CPPED1"/>
</dbReference>
<feature type="chain" id="PRO_5003150209" evidence="1">
    <location>
        <begin position="27"/>
        <end position="412"/>
    </location>
</feature>
<sequence length="412" mass="43871">MTLRRLGPKLAIVLLLIALGAAQAWAGKAIVVGGLCLDEQSRPVAGVIVSDERAVTRSDAEGAFSLGTEDDRLICLSAPDGQAIEGPWWLPASQVQGPLTVRLRSAALAGPLRLAIVSDPHLFDPSCKPDFVGLTDAMAQKPMEFWAKAVNLVAQSKPDLTVALGDMCFDADKQGPAHAQAQMALAAKAAAMLPQPWRSVPGNHDVRYDDGAVHLQYYRAQLGPARHVYLAGGVALIMFDNIALGQRPDGKAKNCGGTSPEALAWLEELLEVLPADKPLVLLAHFPMASAIVGSNPLHKSSLLRIDEKPGMALRDADQNRDKALALLQGRRLAGWFNGHEHIGHVGVLYSRQGAISLATAPAICGRWWAGDMEWGPLSFAPGWLEVSVAVTADGVTITPVMHAFTPALDLHP</sequence>
<proteinExistence type="predicted"/>
<dbReference type="GO" id="GO:0016787">
    <property type="term" value="F:hydrolase activity"/>
    <property type="evidence" value="ECO:0007669"/>
    <property type="project" value="InterPro"/>
</dbReference>
<dbReference type="InterPro" id="IPR004843">
    <property type="entry name" value="Calcineurin-like_PHP"/>
</dbReference>
<name>E1QEI0_DESB2</name>
<feature type="domain" description="Calcineurin-like phosphoesterase" evidence="2">
    <location>
        <begin position="112"/>
        <end position="342"/>
    </location>
</feature>
<dbReference type="Pfam" id="PF00149">
    <property type="entry name" value="Metallophos"/>
    <property type="match status" value="1"/>
</dbReference>
<dbReference type="eggNOG" id="COG1409">
    <property type="taxonomic scope" value="Bacteria"/>
</dbReference>
<dbReference type="OrthoDB" id="9780884at2"/>
<accession>E1QEI0</accession>
<evidence type="ECO:0000259" key="2">
    <source>
        <dbReference type="Pfam" id="PF00149"/>
    </source>
</evidence>
<dbReference type="STRING" id="644282.Deba_0594"/>
<dbReference type="KEGG" id="dbr:Deba_0594"/>
<feature type="signal peptide" evidence="1">
    <location>
        <begin position="1"/>
        <end position="26"/>
    </location>
</feature>
<gene>
    <name evidence="3" type="ordered locus">Deba_0594</name>
</gene>
<dbReference type="PANTHER" id="PTHR43143">
    <property type="entry name" value="METALLOPHOSPHOESTERASE, CALCINEURIN SUPERFAMILY"/>
    <property type="match status" value="1"/>
</dbReference>
<evidence type="ECO:0000313" key="4">
    <source>
        <dbReference type="Proteomes" id="UP000009047"/>
    </source>
</evidence>
<dbReference type="PANTHER" id="PTHR43143:SF6">
    <property type="entry name" value="BLL3016 PROTEIN"/>
    <property type="match status" value="1"/>
</dbReference>
<organism evidence="3 4">
    <name type="scientific">Desulfarculus baarsii (strain ATCC 33931 / DSM 2075 / LMG 7858 / VKM B-1802 / 2st14)</name>
    <dbReference type="NCBI Taxonomy" id="644282"/>
    <lineage>
        <taxon>Bacteria</taxon>
        <taxon>Pseudomonadati</taxon>
        <taxon>Thermodesulfobacteriota</taxon>
        <taxon>Desulfarculia</taxon>
        <taxon>Desulfarculales</taxon>
        <taxon>Desulfarculaceae</taxon>
        <taxon>Desulfarculus</taxon>
    </lineage>
</organism>
<evidence type="ECO:0000256" key="1">
    <source>
        <dbReference type="SAM" id="SignalP"/>
    </source>
</evidence>
<dbReference type="Gene3D" id="3.60.21.10">
    <property type="match status" value="1"/>
</dbReference>
<dbReference type="HOGENOM" id="CLU_666871_0_0_7"/>